<dbReference type="InterPro" id="IPR003447">
    <property type="entry name" value="FEMABX"/>
</dbReference>
<evidence type="ECO:0000256" key="6">
    <source>
        <dbReference type="ARBA" id="ARBA00023316"/>
    </source>
</evidence>
<comment type="similarity">
    <text evidence="1">Belongs to the FemABX family.</text>
</comment>
<sequence>MSLTVTSCHDPAEWDALVDDAGGHPLQLWGWGELKARYEWSADRLVVRDGDTVVGSAQVLLRRLPAPFRSLAYVPRGPQAAPEHRGAVLDAVAAYLRAEHKPIALTIEPDWEEPFSPLPKGETEEALAAGRATPPAPWVRDIEAAGFRRSENTGLIPRTLIVDVTRDEDTILKELSSTTRQNVRKSFRAENVRFGEVTDEADLRTILEINRETARRAEFAVHDDDYHRGIRDLMGERSQLLAAWEGDEPVAFVWLVVSGSTAFELYGGVSPRGMKLRLNYGLKFHAMKHVKAQGVQRYDFNGLLNDGISDFKRQFAKHEDLLIGTWDKPLSPLYPAFATALPLVRSGLKRGVPAVKKAVRDPRAAADELRQKVRERRTTVG</sequence>
<feature type="domain" description="BioF2-like acetyltransferase" evidence="7">
    <location>
        <begin position="177"/>
        <end position="313"/>
    </location>
</feature>
<reference evidence="8 9" key="1">
    <citation type="submission" date="2023-03" db="EMBL/GenBank/DDBJ databases">
        <title>YIM 133296 draft genome.</title>
        <authorList>
            <person name="Xiong L."/>
        </authorList>
    </citation>
    <scope>NUCLEOTIDE SEQUENCE [LARGE SCALE GENOMIC DNA]</scope>
    <source>
        <strain evidence="8 9">YIM 133296</strain>
    </source>
</reference>
<dbReference type="RefSeq" id="WP_277191168.1">
    <property type="nucleotide sequence ID" value="NZ_JAROAV010000010.1"/>
</dbReference>
<evidence type="ECO:0000256" key="1">
    <source>
        <dbReference type="ARBA" id="ARBA00009943"/>
    </source>
</evidence>
<evidence type="ECO:0000259" key="7">
    <source>
        <dbReference type="Pfam" id="PF13480"/>
    </source>
</evidence>
<keyword evidence="3" id="KW-0133">Cell shape</keyword>
<dbReference type="InterPro" id="IPR016181">
    <property type="entry name" value="Acyl_CoA_acyltransferase"/>
</dbReference>
<dbReference type="Pfam" id="PF13480">
    <property type="entry name" value="Acetyltransf_6"/>
    <property type="match status" value="1"/>
</dbReference>
<evidence type="ECO:0000313" key="9">
    <source>
        <dbReference type="Proteomes" id="UP001528912"/>
    </source>
</evidence>
<dbReference type="EMBL" id="JAROAV010000010">
    <property type="protein sequence ID" value="MDF8263441.1"/>
    <property type="molecule type" value="Genomic_DNA"/>
</dbReference>
<dbReference type="PANTHER" id="PTHR36174:SF1">
    <property type="entry name" value="LIPID II:GLYCINE GLYCYLTRANSFERASE"/>
    <property type="match status" value="1"/>
</dbReference>
<keyword evidence="5" id="KW-0012">Acyltransferase</keyword>
<dbReference type="PROSITE" id="PS51191">
    <property type="entry name" value="FEMABX"/>
    <property type="match status" value="1"/>
</dbReference>
<name>A0ABT6C821_9MICO</name>
<evidence type="ECO:0000256" key="2">
    <source>
        <dbReference type="ARBA" id="ARBA00022679"/>
    </source>
</evidence>
<dbReference type="InterPro" id="IPR038740">
    <property type="entry name" value="BioF2-like_GNAT_dom"/>
</dbReference>
<keyword evidence="2" id="KW-0808">Transferase</keyword>
<evidence type="ECO:0000256" key="3">
    <source>
        <dbReference type="ARBA" id="ARBA00022960"/>
    </source>
</evidence>
<gene>
    <name evidence="8" type="ORF">P4R38_04180</name>
</gene>
<keyword evidence="6" id="KW-0961">Cell wall biogenesis/degradation</keyword>
<protein>
    <submittedName>
        <fullName evidence="8">Peptidoglycan bridge formation glycyltransferase FemA/FemB family protein</fullName>
    </submittedName>
</protein>
<evidence type="ECO:0000313" key="8">
    <source>
        <dbReference type="EMBL" id="MDF8263441.1"/>
    </source>
</evidence>
<organism evidence="8 9">
    <name type="scientific">Luteipulveratus flavus</name>
    <dbReference type="NCBI Taxonomy" id="3031728"/>
    <lineage>
        <taxon>Bacteria</taxon>
        <taxon>Bacillati</taxon>
        <taxon>Actinomycetota</taxon>
        <taxon>Actinomycetes</taxon>
        <taxon>Micrococcales</taxon>
        <taxon>Dermacoccaceae</taxon>
        <taxon>Luteipulveratus</taxon>
    </lineage>
</organism>
<comment type="caution">
    <text evidence="8">The sequence shown here is derived from an EMBL/GenBank/DDBJ whole genome shotgun (WGS) entry which is preliminary data.</text>
</comment>
<dbReference type="SUPFAM" id="SSF55729">
    <property type="entry name" value="Acyl-CoA N-acyltransferases (Nat)"/>
    <property type="match status" value="2"/>
</dbReference>
<dbReference type="Gene3D" id="3.40.630.30">
    <property type="match status" value="2"/>
</dbReference>
<keyword evidence="4" id="KW-0573">Peptidoglycan synthesis</keyword>
<keyword evidence="9" id="KW-1185">Reference proteome</keyword>
<evidence type="ECO:0000256" key="4">
    <source>
        <dbReference type="ARBA" id="ARBA00022984"/>
    </source>
</evidence>
<dbReference type="PANTHER" id="PTHR36174">
    <property type="entry name" value="LIPID II:GLYCINE GLYCYLTRANSFERASE"/>
    <property type="match status" value="1"/>
</dbReference>
<proteinExistence type="inferred from homology"/>
<accession>A0ABT6C821</accession>
<dbReference type="Proteomes" id="UP001528912">
    <property type="component" value="Unassembled WGS sequence"/>
</dbReference>
<evidence type="ECO:0000256" key="5">
    <source>
        <dbReference type="ARBA" id="ARBA00023315"/>
    </source>
</evidence>
<dbReference type="InterPro" id="IPR050644">
    <property type="entry name" value="PG_Glycine_Bridge_Synth"/>
</dbReference>